<dbReference type="OrthoDB" id="9814417at2"/>
<feature type="transmembrane region" description="Helical" evidence="8">
    <location>
        <begin position="219"/>
        <end position="243"/>
    </location>
</feature>
<feature type="transmembrane region" description="Helical" evidence="8">
    <location>
        <begin position="32"/>
        <end position="52"/>
    </location>
</feature>
<dbReference type="AlphaFoldDB" id="A0A0V8GJS5"/>
<name>A0A0V8GJS5_9BACL</name>
<evidence type="ECO:0000256" key="6">
    <source>
        <dbReference type="ARBA" id="ARBA00023136"/>
    </source>
</evidence>
<dbReference type="InterPro" id="IPR030470">
    <property type="entry name" value="UbiA_prenylTrfase_CS"/>
</dbReference>
<evidence type="ECO:0000313" key="9">
    <source>
        <dbReference type="EMBL" id="KSU50533.1"/>
    </source>
</evidence>
<dbReference type="EMBL" id="JBAWKY010000001">
    <property type="protein sequence ID" value="MEI4461461.1"/>
    <property type="molecule type" value="Genomic_DNA"/>
</dbReference>
<dbReference type="PANTHER" id="PTHR43448">
    <property type="entry name" value="PROTOHEME IX FARNESYLTRANSFERASE, MITOCHONDRIAL"/>
    <property type="match status" value="1"/>
</dbReference>
<evidence type="ECO:0000256" key="4">
    <source>
        <dbReference type="ARBA" id="ARBA00022989"/>
    </source>
</evidence>
<protein>
    <recommendedName>
        <fullName evidence="8">Protoheme IX farnesyltransferase</fullName>
        <ecNumber evidence="8">2.5.1.141</ecNumber>
    </recommendedName>
    <alternativeName>
        <fullName evidence="8">Heme B farnesyltransferase</fullName>
    </alternativeName>
    <alternativeName>
        <fullName evidence="8">Heme O synthase</fullName>
    </alternativeName>
</protein>
<keyword evidence="6 8" id="KW-0472">Membrane</keyword>
<feature type="transmembrane region" description="Helical" evidence="8">
    <location>
        <begin position="160"/>
        <end position="180"/>
    </location>
</feature>
<dbReference type="NCBIfam" id="TIGR01473">
    <property type="entry name" value="cyoE_ctaB"/>
    <property type="match status" value="1"/>
</dbReference>
<evidence type="ECO:0000313" key="10">
    <source>
        <dbReference type="EMBL" id="KTR26396.1"/>
    </source>
</evidence>
<reference evidence="11 14" key="3">
    <citation type="submission" date="2023-12" db="EMBL/GenBank/DDBJ databases">
        <authorList>
            <person name="Easwaran N."/>
            <person name="Lazarus H.P.S."/>
        </authorList>
    </citation>
    <scope>NUCLEOTIDE SEQUENCE [LARGE SCALE GENOMIC DNA]</scope>
    <source>
        <strain evidence="11 14">VIT-2023</strain>
    </source>
</reference>
<dbReference type="GO" id="GO:0048034">
    <property type="term" value="P:heme O biosynthetic process"/>
    <property type="evidence" value="ECO:0007669"/>
    <property type="project" value="UniProtKB-UniRule"/>
</dbReference>
<dbReference type="GO" id="GO:0008495">
    <property type="term" value="F:protoheme IX farnesyltransferase activity"/>
    <property type="evidence" value="ECO:0007669"/>
    <property type="project" value="UniProtKB-UniRule"/>
</dbReference>
<reference evidence="9 12" key="1">
    <citation type="journal article" date="2015" name="Int. J. Syst. Evol. Microbiol.">
        <title>Exiguobacterium enclense sp. nov., isolated from sediment.</title>
        <authorList>
            <person name="Dastager S.G."/>
            <person name="Mawlankar R."/>
            <person name="Sonalkar V.V."/>
            <person name="Thorat M.N."/>
            <person name="Mual P."/>
            <person name="Verma A."/>
            <person name="Krishnamurthi S."/>
            <person name="Tang S.K."/>
            <person name="Li W.J."/>
        </authorList>
    </citation>
    <scope>NUCLEOTIDE SEQUENCE [LARGE SCALE GENOMIC DNA]</scope>
    <source>
        <strain evidence="9 12">NIO-1109</strain>
    </source>
</reference>
<dbReference type="EMBL" id="LNQL01000001">
    <property type="protein sequence ID" value="KSU50533.1"/>
    <property type="molecule type" value="Genomic_DNA"/>
</dbReference>
<keyword evidence="8" id="KW-1003">Cell membrane</keyword>
<dbReference type="InterPro" id="IPR006369">
    <property type="entry name" value="Protohaem_IX_farnesylTrfase"/>
</dbReference>
<proteinExistence type="inferred from homology"/>
<evidence type="ECO:0000256" key="8">
    <source>
        <dbReference type="HAMAP-Rule" id="MF_00154"/>
    </source>
</evidence>
<dbReference type="InterPro" id="IPR044878">
    <property type="entry name" value="UbiA_sf"/>
</dbReference>
<gene>
    <name evidence="11" type="primary">cyoE</name>
    <name evidence="8" type="synonym">ctaB</name>
    <name evidence="9" type="ORF">AS033_03895</name>
    <name evidence="10" type="ORF">RSA11_10335</name>
    <name evidence="11" type="ORF">SZL87_03355</name>
</gene>
<feature type="transmembrane region" description="Helical" evidence="8">
    <location>
        <begin position="64"/>
        <end position="87"/>
    </location>
</feature>
<comment type="function">
    <text evidence="8">Converts heme B (protoheme IX) to heme O by substitution of the vinyl group on carbon 2 of heme B porphyrin ring with a hydroxyethyl farnesyl side group.</text>
</comment>
<evidence type="ECO:0000256" key="3">
    <source>
        <dbReference type="ARBA" id="ARBA00022692"/>
    </source>
</evidence>
<feature type="transmembrane region" description="Helical" evidence="8">
    <location>
        <begin position="290"/>
        <end position="309"/>
    </location>
</feature>
<keyword evidence="2 8" id="KW-0808">Transferase</keyword>
<dbReference type="Pfam" id="PF01040">
    <property type="entry name" value="UbiA"/>
    <property type="match status" value="1"/>
</dbReference>
<feature type="transmembrane region" description="Helical" evidence="8">
    <location>
        <begin position="249"/>
        <end position="269"/>
    </location>
</feature>
<organism evidence="9 12">
    <name type="scientific">Exiguobacterium indicum</name>
    <dbReference type="NCBI Taxonomy" id="296995"/>
    <lineage>
        <taxon>Bacteria</taxon>
        <taxon>Bacillati</taxon>
        <taxon>Bacillota</taxon>
        <taxon>Bacilli</taxon>
        <taxon>Bacillales</taxon>
        <taxon>Bacillales Family XII. Incertae Sedis</taxon>
        <taxon>Exiguobacterium</taxon>
    </lineage>
</organism>
<dbReference type="GeneID" id="90837249"/>
<dbReference type="Proteomes" id="UP000072605">
    <property type="component" value="Unassembled WGS sequence"/>
</dbReference>
<comment type="subunit">
    <text evidence="8">Interacts with CtaA.</text>
</comment>
<evidence type="ECO:0000313" key="14">
    <source>
        <dbReference type="Proteomes" id="UP001387110"/>
    </source>
</evidence>
<feature type="transmembrane region" description="Helical" evidence="8">
    <location>
        <begin position="186"/>
        <end position="207"/>
    </location>
</feature>
<dbReference type="InterPro" id="IPR000537">
    <property type="entry name" value="UbiA_prenyltransferase"/>
</dbReference>
<comment type="similarity">
    <text evidence="8">Belongs to the UbiA prenyltransferase family. Protoheme IX farnesyltransferase subfamily.</text>
</comment>
<dbReference type="Proteomes" id="UP000053797">
    <property type="component" value="Unassembled WGS sequence"/>
</dbReference>
<keyword evidence="3 8" id="KW-0812">Transmembrane</keyword>
<comment type="pathway">
    <text evidence="8">Porphyrin-containing compound metabolism; heme O biosynthesis; heme O from protoheme: step 1/1.</text>
</comment>
<comment type="miscellaneous">
    <text evidence="8">Carbon 2 of the heme B porphyrin ring is defined according to the Fischer nomenclature.</text>
</comment>
<dbReference type="EMBL" id="LDQV01000024">
    <property type="protein sequence ID" value="KTR26396.1"/>
    <property type="molecule type" value="Genomic_DNA"/>
</dbReference>
<reference evidence="10 13" key="2">
    <citation type="journal article" date="2016" name="Front. Microbiol.">
        <title>Genomic Resource of Rice Seed Associated Bacteria.</title>
        <authorList>
            <person name="Midha S."/>
            <person name="Bansal K."/>
            <person name="Sharma S."/>
            <person name="Kumar N."/>
            <person name="Patil P.P."/>
            <person name="Chaudhry V."/>
            <person name="Patil P.B."/>
        </authorList>
    </citation>
    <scope>NUCLEOTIDE SEQUENCE [LARGE SCALE GENOMIC DNA]</scope>
    <source>
        <strain evidence="10 13">RSA11</strain>
    </source>
</reference>
<evidence type="ECO:0000313" key="12">
    <source>
        <dbReference type="Proteomes" id="UP000053797"/>
    </source>
</evidence>
<keyword evidence="14" id="KW-1185">Reference proteome</keyword>
<evidence type="ECO:0000313" key="13">
    <source>
        <dbReference type="Proteomes" id="UP000072605"/>
    </source>
</evidence>
<feature type="transmembrane region" description="Helical" evidence="8">
    <location>
        <begin position="113"/>
        <end position="130"/>
    </location>
</feature>
<evidence type="ECO:0000256" key="7">
    <source>
        <dbReference type="ARBA" id="ARBA00047690"/>
    </source>
</evidence>
<sequence length="310" mass="34646">MAKVTGEALDMAIEQADQPTFKDYITLAKMGIVRANLITVFAGYVVAASYITDDVLLYLWQTKWMLLWTLLGSGLVIAGSCYLNNYIDRDIDYKMERTMGRPSVTGKMDGQRILALGLGILATGTVLLLIVNHVAAVFGLIGSFVYVVIYTMWLKRTHTINTVVGGISGAVPPIIGFAAVTPTLHIDAWILFLIMFVWQPPHFLALAMRRTEEYRAAGIPMLPVVNGFAITKRQIVWWIAVLIPSSLLLAHYGIIYMIVMALLGGYWLYMGLKGLKIQDEQAEIKWASKMFFFSLFYFTAWIVTVVLVSL</sequence>
<dbReference type="UniPathway" id="UPA00834">
    <property type="reaction ID" value="UER00712"/>
</dbReference>
<evidence type="ECO:0000313" key="11">
    <source>
        <dbReference type="EMBL" id="MEI4461461.1"/>
    </source>
</evidence>
<dbReference type="EC" id="2.5.1.141" evidence="8"/>
<dbReference type="GO" id="GO:0005886">
    <property type="term" value="C:plasma membrane"/>
    <property type="evidence" value="ECO:0007669"/>
    <property type="project" value="UniProtKB-SubCell"/>
</dbReference>
<evidence type="ECO:0000256" key="2">
    <source>
        <dbReference type="ARBA" id="ARBA00022679"/>
    </source>
</evidence>
<dbReference type="RefSeq" id="WP_023468830.1">
    <property type="nucleotide sequence ID" value="NZ_FMYN01000001.1"/>
</dbReference>
<feature type="transmembrane region" description="Helical" evidence="8">
    <location>
        <begin position="136"/>
        <end position="153"/>
    </location>
</feature>
<comment type="caution">
    <text evidence="9">The sequence shown here is derived from an EMBL/GenBank/DDBJ whole genome shotgun (WGS) entry which is preliminary data.</text>
</comment>
<dbReference type="PANTHER" id="PTHR43448:SF2">
    <property type="entry name" value="PROTOHEME IX FARNESYLTRANSFERASE, MITOCHONDRIAL"/>
    <property type="match status" value="1"/>
</dbReference>
<dbReference type="HAMAP" id="MF_00154">
    <property type="entry name" value="CyoE_CtaB"/>
    <property type="match status" value="1"/>
</dbReference>
<keyword evidence="5 8" id="KW-0350">Heme biosynthesis</keyword>
<dbReference type="Gene3D" id="1.10.357.140">
    <property type="entry name" value="UbiA prenyltransferase"/>
    <property type="match status" value="1"/>
</dbReference>
<dbReference type="PROSITE" id="PS00943">
    <property type="entry name" value="UBIA"/>
    <property type="match status" value="1"/>
</dbReference>
<evidence type="ECO:0000256" key="1">
    <source>
        <dbReference type="ARBA" id="ARBA00004141"/>
    </source>
</evidence>
<dbReference type="CDD" id="cd13957">
    <property type="entry name" value="PT_UbiA_Cox10"/>
    <property type="match status" value="1"/>
</dbReference>
<accession>A0A0V8GJS5</accession>
<keyword evidence="4 8" id="KW-1133">Transmembrane helix</keyword>
<dbReference type="Proteomes" id="UP001387110">
    <property type="component" value="Unassembled WGS sequence"/>
</dbReference>
<comment type="subcellular location">
    <subcellularLocation>
        <location evidence="8">Cell membrane</location>
        <topology evidence="8">Multi-pass membrane protein</topology>
    </subcellularLocation>
    <subcellularLocation>
        <location evidence="1">Membrane</location>
        <topology evidence="1">Multi-pass membrane protein</topology>
    </subcellularLocation>
</comment>
<comment type="catalytic activity">
    <reaction evidence="7 8">
        <text>heme b + (2E,6E)-farnesyl diphosphate + H2O = Fe(II)-heme o + diphosphate</text>
        <dbReference type="Rhea" id="RHEA:28070"/>
        <dbReference type="ChEBI" id="CHEBI:15377"/>
        <dbReference type="ChEBI" id="CHEBI:33019"/>
        <dbReference type="ChEBI" id="CHEBI:60344"/>
        <dbReference type="ChEBI" id="CHEBI:60530"/>
        <dbReference type="ChEBI" id="CHEBI:175763"/>
        <dbReference type="EC" id="2.5.1.141"/>
    </reaction>
</comment>
<evidence type="ECO:0000256" key="5">
    <source>
        <dbReference type="ARBA" id="ARBA00023133"/>
    </source>
</evidence>